<dbReference type="GO" id="GO:0016874">
    <property type="term" value="F:ligase activity"/>
    <property type="evidence" value="ECO:0007669"/>
    <property type="project" value="UniProtKB-KW"/>
</dbReference>
<feature type="domain" description="O-antigen ligase-related" evidence="6">
    <location>
        <begin position="110"/>
        <end position="256"/>
    </location>
</feature>
<keyword evidence="2 5" id="KW-0812">Transmembrane</keyword>
<reference evidence="8 11" key="2">
    <citation type="journal article" date="2021" name="PeerJ">
        <title>Analysis of 44 Vibrio anguillarum genomes reveals high genetic diversity.</title>
        <authorList>
            <person name="Hansen M.J."/>
            <person name="Dalsgaard I."/>
        </authorList>
    </citation>
    <scope>NUCLEOTIDE SEQUENCE [LARGE SCALE GENOMIC DNA]</scope>
    <source>
        <strain evidence="8 11">17-16730-2A</strain>
        <strain evidence="9">850617-1/1</strain>
    </source>
</reference>
<keyword evidence="3 5" id="KW-1133">Transmembrane helix</keyword>
<evidence type="ECO:0000313" key="9">
    <source>
        <dbReference type="EMBL" id="MBF4436720.1"/>
    </source>
</evidence>
<feature type="transmembrane region" description="Helical" evidence="5">
    <location>
        <begin position="298"/>
        <end position="316"/>
    </location>
</feature>
<keyword evidence="8" id="KW-0436">Ligase</keyword>
<gene>
    <name evidence="7" type="ORF">DYL72_06600</name>
    <name evidence="8" type="ORF">EAY07_20390</name>
    <name evidence="9" type="ORF">ERJ77_19920</name>
</gene>
<evidence type="ECO:0000313" key="10">
    <source>
        <dbReference type="Proteomes" id="UP000256923"/>
    </source>
</evidence>
<evidence type="ECO:0000313" key="8">
    <source>
        <dbReference type="EMBL" id="MBF4274325.1"/>
    </source>
</evidence>
<dbReference type="Proteomes" id="UP000722957">
    <property type="component" value="Unassembled WGS sequence"/>
</dbReference>
<evidence type="ECO:0000256" key="5">
    <source>
        <dbReference type="SAM" id="Phobius"/>
    </source>
</evidence>
<feature type="transmembrane region" description="Helical" evidence="5">
    <location>
        <begin position="78"/>
        <end position="94"/>
    </location>
</feature>
<accession>A0A290PQN4</accession>
<dbReference type="EMBL" id="RDOM01000191">
    <property type="protein sequence ID" value="MBF4274325.1"/>
    <property type="molecule type" value="Genomic_DNA"/>
</dbReference>
<dbReference type="InterPro" id="IPR007016">
    <property type="entry name" value="O-antigen_ligase-rel_domated"/>
</dbReference>
<dbReference type="PANTHER" id="PTHR37422">
    <property type="entry name" value="TEICHURONIC ACID BIOSYNTHESIS PROTEIN TUAE"/>
    <property type="match status" value="1"/>
</dbReference>
<dbReference type="EMBL" id="CP034672">
    <property type="protein sequence ID" value="AZS26455.1"/>
    <property type="molecule type" value="Genomic_DNA"/>
</dbReference>
<name>A0A290PQN4_VIBAN</name>
<feature type="transmembrane region" description="Helical" evidence="5">
    <location>
        <begin position="147"/>
        <end position="165"/>
    </location>
</feature>
<dbReference type="GO" id="GO:0016020">
    <property type="term" value="C:membrane"/>
    <property type="evidence" value="ECO:0007669"/>
    <property type="project" value="UniProtKB-SubCell"/>
</dbReference>
<evidence type="ECO:0000256" key="2">
    <source>
        <dbReference type="ARBA" id="ARBA00022692"/>
    </source>
</evidence>
<protein>
    <submittedName>
        <fullName evidence="8">O-antigen ligase domain-containing protein</fullName>
    </submittedName>
</protein>
<dbReference type="Pfam" id="PF04932">
    <property type="entry name" value="Wzy_C"/>
    <property type="match status" value="1"/>
</dbReference>
<evidence type="ECO:0000256" key="3">
    <source>
        <dbReference type="ARBA" id="ARBA00022989"/>
    </source>
</evidence>
<dbReference type="Proteomes" id="UP000256923">
    <property type="component" value="Chromosome 1"/>
</dbReference>
<dbReference type="Proteomes" id="UP000786185">
    <property type="component" value="Unassembled WGS sequence"/>
</dbReference>
<dbReference type="EMBL" id="SCLC01000313">
    <property type="protein sequence ID" value="MBF4436720.1"/>
    <property type="molecule type" value="Genomic_DNA"/>
</dbReference>
<evidence type="ECO:0000313" key="11">
    <source>
        <dbReference type="Proteomes" id="UP000722957"/>
    </source>
</evidence>
<dbReference type="AlphaFoldDB" id="A0A290PQN4"/>
<feature type="transmembrane region" description="Helical" evidence="5">
    <location>
        <begin position="101"/>
        <end position="118"/>
    </location>
</feature>
<keyword evidence="4 5" id="KW-0472">Membrane</keyword>
<evidence type="ECO:0000256" key="4">
    <source>
        <dbReference type="ARBA" id="ARBA00023136"/>
    </source>
</evidence>
<reference evidence="7 10" key="1">
    <citation type="submission" date="2018-12" db="EMBL/GenBank/DDBJ databases">
        <title>Characterization and Draft Genome of Vibrio anguillarum J360 Marine Pathogen Isolated from an Outbreak in Lumpfish (Cyclopterus lumpus).</title>
        <authorList>
            <person name="Vasquez J.I."/>
            <person name="Cao T."/>
            <person name="Chakraborty S."/>
            <person name="Gnanagobal H."/>
            <person name="Wescot J."/>
            <person name="Boyce D."/>
            <person name="Santander J."/>
        </authorList>
    </citation>
    <scope>NUCLEOTIDE SEQUENCE [LARGE SCALE GENOMIC DNA]</scope>
    <source>
        <strain evidence="7 10">J360</strain>
    </source>
</reference>
<organism evidence="8 11">
    <name type="scientific">Vibrio anguillarum</name>
    <name type="common">Listonella anguillarum</name>
    <dbReference type="NCBI Taxonomy" id="55601"/>
    <lineage>
        <taxon>Bacteria</taxon>
        <taxon>Pseudomonadati</taxon>
        <taxon>Pseudomonadota</taxon>
        <taxon>Gammaproteobacteria</taxon>
        <taxon>Vibrionales</taxon>
        <taxon>Vibrionaceae</taxon>
        <taxon>Vibrio</taxon>
    </lineage>
</organism>
<proteinExistence type="predicted"/>
<evidence type="ECO:0000256" key="1">
    <source>
        <dbReference type="ARBA" id="ARBA00004141"/>
    </source>
</evidence>
<dbReference type="PANTHER" id="PTHR37422:SF17">
    <property type="entry name" value="O-ANTIGEN LIGASE"/>
    <property type="match status" value="1"/>
</dbReference>
<sequence>MIVIFSGYHFVRGDEFSLPRTLIASLVYLLFVPWNKISRQWIYYIVALASVICGLNALYEHFVMNIARVGIATNPIPYALYVSFLLLCCVYFVLNQSDKVLKTLAGIGGLLSLAAIIMTDVRGVILFLPVAILYLMIVAVKPTVKHYIFLCFSICVISVLFYAFFEKEIDTRIKQTQYEISMIEKGNHNTSIGIRFDLWKHGLDVIVHDPILGLGDDSLQDSISGMKNRGAAIQPHLHNQYLDSLARYGVVGTLVMFLFCFTLIINFTCSGVKYIGNPLVNSMLIMLMLAGLTDVPLHHTHLIYLLTILCGLLIRFSEIGKDKNSPSF</sequence>
<feature type="transmembrane region" description="Helical" evidence="5">
    <location>
        <begin position="274"/>
        <end position="292"/>
    </location>
</feature>
<feature type="transmembrane region" description="Helical" evidence="5">
    <location>
        <begin position="41"/>
        <end position="58"/>
    </location>
</feature>
<evidence type="ECO:0000313" key="7">
    <source>
        <dbReference type="EMBL" id="AZS26455.1"/>
    </source>
</evidence>
<dbReference type="InterPro" id="IPR051533">
    <property type="entry name" value="WaaL-like"/>
</dbReference>
<feature type="transmembrane region" description="Helical" evidence="5">
    <location>
        <begin position="16"/>
        <end position="34"/>
    </location>
</feature>
<feature type="transmembrane region" description="Helical" evidence="5">
    <location>
        <begin position="124"/>
        <end position="140"/>
    </location>
</feature>
<feature type="transmembrane region" description="Helical" evidence="5">
    <location>
        <begin position="245"/>
        <end position="267"/>
    </location>
</feature>
<comment type="subcellular location">
    <subcellularLocation>
        <location evidence="1">Membrane</location>
        <topology evidence="1">Multi-pass membrane protein</topology>
    </subcellularLocation>
</comment>
<evidence type="ECO:0000259" key="6">
    <source>
        <dbReference type="Pfam" id="PF04932"/>
    </source>
</evidence>